<dbReference type="Gene3D" id="3.40.190.10">
    <property type="entry name" value="Periplasmic binding protein-like II"/>
    <property type="match status" value="2"/>
</dbReference>
<dbReference type="Pfam" id="PF00126">
    <property type="entry name" value="HTH_1"/>
    <property type="match status" value="1"/>
</dbReference>
<dbReference type="InterPro" id="IPR000847">
    <property type="entry name" value="LysR_HTH_N"/>
</dbReference>
<comment type="caution">
    <text evidence="6">The sequence shown here is derived from an EMBL/GenBank/DDBJ whole genome shotgun (WGS) entry which is preliminary data.</text>
</comment>
<dbReference type="GO" id="GO:0032993">
    <property type="term" value="C:protein-DNA complex"/>
    <property type="evidence" value="ECO:0007669"/>
    <property type="project" value="TreeGrafter"/>
</dbReference>
<protein>
    <submittedName>
        <fullName evidence="6">LysR family transcriptional regulator</fullName>
    </submittedName>
</protein>
<dbReference type="InterPro" id="IPR036388">
    <property type="entry name" value="WH-like_DNA-bd_sf"/>
</dbReference>
<keyword evidence="3" id="KW-0238">DNA-binding</keyword>
<dbReference type="InterPro" id="IPR005119">
    <property type="entry name" value="LysR_subst-bd"/>
</dbReference>
<gene>
    <name evidence="6" type="ORF">DWE98_15380</name>
</gene>
<dbReference type="CDD" id="cd08427">
    <property type="entry name" value="PBP2_LTTR_like_2"/>
    <property type="match status" value="1"/>
</dbReference>
<comment type="similarity">
    <text evidence="1">Belongs to the LysR transcriptional regulatory family.</text>
</comment>
<evidence type="ECO:0000256" key="3">
    <source>
        <dbReference type="ARBA" id="ARBA00023125"/>
    </source>
</evidence>
<dbReference type="AlphaFoldDB" id="A0A370L5P2"/>
<proteinExistence type="inferred from homology"/>
<dbReference type="EMBL" id="QQTP01000007">
    <property type="protein sequence ID" value="RDJ24280.1"/>
    <property type="molecule type" value="Genomic_DNA"/>
</dbReference>
<evidence type="ECO:0000256" key="2">
    <source>
        <dbReference type="ARBA" id="ARBA00023015"/>
    </source>
</evidence>
<dbReference type="FunFam" id="1.10.10.10:FF:000001">
    <property type="entry name" value="LysR family transcriptional regulator"/>
    <property type="match status" value="1"/>
</dbReference>
<feature type="domain" description="HTH lysR-type" evidence="5">
    <location>
        <begin position="1"/>
        <end position="58"/>
    </location>
</feature>
<dbReference type="Gene3D" id="1.10.10.10">
    <property type="entry name" value="Winged helix-like DNA-binding domain superfamily/Winged helix DNA-binding domain"/>
    <property type="match status" value="1"/>
</dbReference>
<dbReference type="Pfam" id="PF03466">
    <property type="entry name" value="LysR_substrate"/>
    <property type="match status" value="1"/>
</dbReference>
<sequence>MDTRFLESFTTVVESGSLAEAARRLNLTPAALSQRIRALEQELGVRLLARTGRTVKPTEAGAAILLRSRAFLREVRDLRALAASGGVIGELRLGAISSALTGILPDVLQGLSLRYENLDLYVVPGTSKNLYADVLDGNIDAAVIVEPPFALPKTCGWQLFREEPLILLTPAAMKKTDVKDILRREPFIRYDRNHWGGRYSDAYLRKAGIRPKERFELDALDAIAVLVDRGLGVSLVPDWSPPWPEGLALNKIRLPGSVLGRRIGLVWLRNSPRSRLIRAFTDEVHTTGWDGGVR</sequence>
<dbReference type="SUPFAM" id="SSF53850">
    <property type="entry name" value="Periplasmic binding protein-like II"/>
    <property type="match status" value="1"/>
</dbReference>
<dbReference type="SUPFAM" id="SSF46785">
    <property type="entry name" value="Winged helix' DNA-binding domain"/>
    <property type="match status" value="1"/>
</dbReference>
<dbReference type="OrthoDB" id="9811588at2"/>
<dbReference type="PRINTS" id="PR00039">
    <property type="entry name" value="HTHLYSR"/>
</dbReference>
<accession>A0A370L5P2</accession>
<dbReference type="PROSITE" id="PS50931">
    <property type="entry name" value="HTH_LYSR"/>
    <property type="match status" value="1"/>
</dbReference>
<evidence type="ECO:0000259" key="5">
    <source>
        <dbReference type="PROSITE" id="PS50931"/>
    </source>
</evidence>
<keyword evidence="4" id="KW-0804">Transcription</keyword>
<dbReference type="RefSeq" id="WP_114830138.1">
    <property type="nucleotide sequence ID" value="NZ_QQTO01000007.1"/>
</dbReference>
<organism evidence="6 7">
    <name type="scientific">Bosea caraganae</name>
    <dbReference type="NCBI Taxonomy" id="2763117"/>
    <lineage>
        <taxon>Bacteria</taxon>
        <taxon>Pseudomonadati</taxon>
        <taxon>Pseudomonadota</taxon>
        <taxon>Alphaproteobacteria</taxon>
        <taxon>Hyphomicrobiales</taxon>
        <taxon>Boseaceae</taxon>
        <taxon>Bosea</taxon>
    </lineage>
</organism>
<name>A0A370L5P2_9HYPH</name>
<dbReference type="PANTHER" id="PTHR30346">
    <property type="entry name" value="TRANSCRIPTIONAL DUAL REGULATOR HCAR-RELATED"/>
    <property type="match status" value="1"/>
</dbReference>
<dbReference type="InterPro" id="IPR036390">
    <property type="entry name" value="WH_DNA-bd_sf"/>
</dbReference>
<dbReference type="PANTHER" id="PTHR30346:SF28">
    <property type="entry name" value="HTH-TYPE TRANSCRIPTIONAL REGULATOR CYNR"/>
    <property type="match status" value="1"/>
</dbReference>
<evidence type="ECO:0000256" key="4">
    <source>
        <dbReference type="ARBA" id="ARBA00023163"/>
    </source>
</evidence>
<evidence type="ECO:0000313" key="6">
    <source>
        <dbReference type="EMBL" id="RDJ24280.1"/>
    </source>
</evidence>
<dbReference type="GO" id="GO:0003677">
    <property type="term" value="F:DNA binding"/>
    <property type="evidence" value="ECO:0007669"/>
    <property type="project" value="UniProtKB-KW"/>
</dbReference>
<dbReference type="GO" id="GO:0003700">
    <property type="term" value="F:DNA-binding transcription factor activity"/>
    <property type="evidence" value="ECO:0007669"/>
    <property type="project" value="InterPro"/>
</dbReference>
<keyword evidence="2" id="KW-0805">Transcription regulation</keyword>
<keyword evidence="7" id="KW-1185">Reference proteome</keyword>
<reference evidence="7" key="1">
    <citation type="submission" date="2018-07" db="EMBL/GenBank/DDBJ databases">
        <authorList>
            <person name="Safronova V.I."/>
            <person name="Chirak E.R."/>
            <person name="Sazanova A.L."/>
        </authorList>
    </citation>
    <scope>NUCLEOTIDE SEQUENCE [LARGE SCALE GENOMIC DNA]</scope>
    <source>
        <strain evidence="7">RCAM04685</strain>
    </source>
</reference>
<dbReference type="Proteomes" id="UP000255207">
    <property type="component" value="Unassembled WGS sequence"/>
</dbReference>
<evidence type="ECO:0000313" key="7">
    <source>
        <dbReference type="Proteomes" id="UP000255207"/>
    </source>
</evidence>
<evidence type="ECO:0000256" key="1">
    <source>
        <dbReference type="ARBA" id="ARBA00009437"/>
    </source>
</evidence>